<feature type="region of interest" description="Disordered" evidence="5">
    <location>
        <begin position="41"/>
        <end position="79"/>
    </location>
</feature>
<dbReference type="GO" id="GO:0009279">
    <property type="term" value="C:cell outer membrane"/>
    <property type="evidence" value="ECO:0007669"/>
    <property type="project" value="UniProtKB-SubCell"/>
</dbReference>
<dbReference type="PANTHER" id="PTHR40980:SF3">
    <property type="entry name" value="TONB-DEPENDENT RECEPTOR-LIKE BETA-BARREL DOMAIN-CONTAINING PROTEIN"/>
    <property type="match status" value="1"/>
</dbReference>
<comment type="caution">
    <text evidence="9">The sequence shown here is derived from an EMBL/GenBank/DDBJ whole genome shotgun (WGS) entry which is preliminary data.</text>
</comment>
<name>A0A0F3KXK2_9GAMM</name>
<accession>A0A0F3KXK2</accession>
<comment type="similarity">
    <text evidence="4">Belongs to the TonB-dependent receptor family.</text>
</comment>
<feature type="signal peptide" evidence="6">
    <location>
        <begin position="1"/>
        <end position="36"/>
    </location>
</feature>
<dbReference type="SUPFAM" id="SSF56935">
    <property type="entry name" value="Porins"/>
    <property type="match status" value="1"/>
</dbReference>
<keyword evidence="10" id="KW-1185">Reference proteome</keyword>
<sequence>MNRSTQFFKRKPLCAALATATLSLAGVVGMPTAAFAQTAAPATTNAQATPQDTSDAGNSQADKTKRAQRQKSGDQTPINLDTVVVTSYRQSIDQNVQDKRDANSIVEVINAQNIAQFPAKNIADALAHVPGVVISRESGEGKTVSIRGLAPELTYTQLNGNYVASADTSAGLTRSFNYTLFPANMFSDIKLYKSLEARLDEGGIGGNVDLRTRRPLEMAANEGFVSGTAASSDNSSKTEPQVSALYSWKNKDETFGFLVGGSYQKRQAKTYQADATSWHWWSDDCKDHDTCTQAPVDVHGNPYGPAINNNIDLWGNGVVDQAGRQYNGYWMPQQFATSQNDLTLKTKGAQATMQFKPSDHFLLTGNYFRFERQQTQITNTLEIPEWGLPNNSNYADQNGRLLAPNGLTFDKSGTIVTGANYVLPPAGVGCNSQTNPVTGAARQAVDVCNTEIPWLNGNYSVEKATSQTLNLEGEWDTGGALSGTFNVGRTWAKGGPSIELGMAAKPRNFVNGQWVNGSNGASWTTTGNGNTGKPGISAEQEVLNNMLAGAGQVDLGSTGSNMVNTTNSQNFAQADFTWMFDNGWLQSIQFGGKYTDANAEQQSNEVRWYCKGTQSQFQTCDPNAGQLPPGFLLPNYIDGVNHAYGDDIFPAINFPAYYNHLNDTYDRVLYNKPQNKSSIGEKIAAAYVQANFDTGTVRGNVGVRFVTTKQDLTVANQITTNNATYYHDAAGNILICPASGVNAGGGACAPGDFQYLPREVSVVENFSNSTTTKRYNKFLPSFNVAWTIADSFVLRAAGSQALARANYTDLAQLGQLTNNTQEYYNDRKQFGAPLPGWYGSGANADLKPFTATQFDLAGEWYYAPHGVVGVDLFKKKVKNFVVPVTVNNINVDVAGTPTNFLQYSTNANGRSGTSKGVEIYAQHTWDMGFGYIVNYTLNKTNETAVSLGDTQVGKAELIGSAKYAANVSLFYEKNGLLLRASDNWTGRTMQGLATGLPIYAQPYKQIDLNGDYEFNKHFMVTASIINFNKARPHTYLGGDTRARLVELMYPGRQYYVGITYKFGGDSDKE</sequence>
<reference evidence="9 10" key="1">
    <citation type="submission" date="2015-03" db="EMBL/GenBank/DDBJ databases">
        <title>Draft genome sequence of Luteibacter yeojuensis strain SU11.</title>
        <authorList>
            <person name="Sulaiman J."/>
            <person name="Priya K."/>
            <person name="Chan K.-G."/>
        </authorList>
    </citation>
    <scope>NUCLEOTIDE SEQUENCE [LARGE SCALE GENOMIC DNA]</scope>
    <source>
        <strain evidence="9 10">SU11</strain>
    </source>
</reference>
<dbReference type="Pfam" id="PF07715">
    <property type="entry name" value="Plug"/>
    <property type="match status" value="1"/>
</dbReference>
<gene>
    <name evidence="9" type="ORF">VI08_06575</name>
</gene>
<protein>
    <submittedName>
        <fullName evidence="9">TonB-dependent receptor</fullName>
    </submittedName>
</protein>
<evidence type="ECO:0000259" key="8">
    <source>
        <dbReference type="Pfam" id="PF07715"/>
    </source>
</evidence>
<feature type="domain" description="TonB-dependent receptor plug" evidence="8">
    <location>
        <begin position="98"/>
        <end position="206"/>
    </location>
</feature>
<evidence type="ECO:0000259" key="7">
    <source>
        <dbReference type="Pfam" id="PF00593"/>
    </source>
</evidence>
<comment type="subcellular location">
    <subcellularLocation>
        <location evidence="1 4">Cell outer membrane</location>
    </subcellularLocation>
</comment>
<dbReference type="InterPro" id="IPR037066">
    <property type="entry name" value="Plug_dom_sf"/>
</dbReference>
<proteinExistence type="inferred from homology"/>
<dbReference type="Gene3D" id="2.40.170.20">
    <property type="entry name" value="TonB-dependent receptor, beta-barrel domain"/>
    <property type="match status" value="1"/>
</dbReference>
<dbReference type="EMBL" id="JZRB01000014">
    <property type="protein sequence ID" value="KJV35672.1"/>
    <property type="molecule type" value="Genomic_DNA"/>
</dbReference>
<dbReference type="InterPro" id="IPR010104">
    <property type="entry name" value="TonB_rcpt_bac"/>
</dbReference>
<dbReference type="Gene3D" id="2.170.130.10">
    <property type="entry name" value="TonB-dependent receptor, plug domain"/>
    <property type="match status" value="1"/>
</dbReference>
<dbReference type="Pfam" id="PF00593">
    <property type="entry name" value="TonB_dep_Rec_b-barrel"/>
    <property type="match status" value="1"/>
</dbReference>
<evidence type="ECO:0000313" key="10">
    <source>
        <dbReference type="Proteomes" id="UP000033651"/>
    </source>
</evidence>
<keyword evidence="3" id="KW-0998">Cell outer membrane</keyword>
<organism evidence="9 10">
    <name type="scientific">Luteibacter yeojuensis</name>
    <dbReference type="NCBI Taxonomy" id="345309"/>
    <lineage>
        <taxon>Bacteria</taxon>
        <taxon>Pseudomonadati</taxon>
        <taxon>Pseudomonadota</taxon>
        <taxon>Gammaproteobacteria</taxon>
        <taxon>Lysobacterales</taxon>
        <taxon>Rhodanobacteraceae</taxon>
        <taxon>Luteibacter</taxon>
    </lineage>
</organism>
<dbReference type="InterPro" id="IPR000531">
    <property type="entry name" value="Beta-barrel_TonB"/>
</dbReference>
<dbReference type="AlphaFoldDB" id="A0A0F3KXK2"/>
<keyword evidence="6" id="KW-0732">Signal</keyword>
<dbReference type="InterPro" id="IPR012910">
    <property type="entry name" value="Plug_dom"/>
</dbReference>
<feature type="compositionally biased region" description="Low complexity" evidence="5">
    <location>
        <begin position="41"/>
        <end position="53"/>
    </location>
</feature>
<keyword evidence="9" id="KW-0675">Receptor</keyword>
<evidence type="ECO:0000256" key="1">
    <source>
        <dbReference type="ARBA" id="ARBA00004442"/>
    </source>
</evidence>
<feature type="chain" id="PRO_5002463600" evidence="6">
    <location>
        <begin position="37"/>
        <end position="1069"/>
    </location>
</feature>
<dbReference type="PANTHER" id="PTHR40980">
    <property type="entry name" value="PLUG DOMAIN-CONTAINING PROTEIN"/>
    <property type="match status" value="1"/>
</dbReference>
<evidence type="ECO:0000256" key="3">
    <source>
        <dbReference type="ARBA" id="ARBA00023237"/>
    </source>
</evidence>
<feature type="domain" description="TonB-dependent receptor-like beta-barrel" evidence="7">
    <location>
        <begin position="514"/>
        <end position="1026"/>
    </location>
</feature>
<keyword evidence="4" id="KW-0798">TonB box</keyword>
<evidence type="ECO:0000256" key="2">
    <source>
        <dbReference type="ARBA" id="ARBA00023136"/>
    </source>
</evidence>
<keyword evidence="2 4" id="KW-0472">Membrane</keyword>
<dbReference type="RefSeq" id="WP_045828768.1">
    <property type="nucleotide sequence ID" value="NZ_JZRB01000014.1"/>
</dbReference>
<dbReference type="NCBIfam" id="TIGR01782">
    <property type="entry name" value="TonB-Xanth-Caul"/>
    <property type="match status" value="1"/>
</dbReference>
<dbReference type="PATRIC" id="fig|345309.4.peg.515"/>
<evidence type="ECO:0000256" key="5">
    <source>
        <dbReference type="SAM" id="MobiDB-lite"/>
    </source>
</evidence>
<evidence type="ECO:0000313" key="9">
    <source>
        <dbReference type="EMBL" id="KJV35672.1"/>
    </source>
</evidence>
<evidence type="ECO:0000256" key="6">
    <source>
        <dbReference type="SAM" id="SignalP"/>
    </source>
</evidence>
<dbReference type="OrthoDB" id="8727862at2"/>
<dbReference type="InterPro" id="IPR036942">
    <property type="entry name" value="Beta-barrel_TonB_sf"/>
</dbReference>
<dbReference type="Proteomes" id="UP000033651">
    <property type="component" value="Unassembled WGS sequence"/>
</dbReference>
<evidence type="ECO:0000256" key="4">
    <source>
        <dbReference type="RuleBase" id="RU003357"/>
    </source>
</evidence>